<name>A0ABT7XIU2_9NEIS</name>
<evidence type="ECO:0000313" key="1">
    <source>
        <dbReference type="EMBL" id="MDN0073709.1"/>
    </source>
</evidence>
<reference evidence="1" key="1">
    <citation type="submission" date="2023-06" db="EMBL/GenBank/DDBJ databases">
        <authorList>
            <person name="Zhang S."/>
        </authorList>
    </citation>
    <scope>NUCLEOTIDE SEQUENCE</scope>
    <source>
        <strain evidence="1">SG2303</strain>
    </source>
</reference>
<proteinExistence type="predicted"/>
<dbReference type="Proteomes" id="UP001168540">
    <property type="component" value="Unassembled WGS sequence"/>
</dbReference>
<dbReference type="CDD" id="cd20293">
    <property type="entry name" value="cupin_HutD_N"/>
    <property type="match status" value="1"/>
</dbReference>
<gene>
    <name evidence="1" type="ORF">QU481_02220</name>
</gene>
<dbReference type="SUPFAM" id="SSF51182">
    <property type="entry name" value="RmlC-like cupins"/>
    <property type="match status" value="1"/>
</dbReference>
<sequence>MQSLCPADYRQQPWKNGAGTTVELAVFPADAGLDSFDWRISRARVGAAGPFSAFPGIDRSLALLSGAGLRLTGDGFVPLTLKADGSVWRFTGETPVAAELINDDAVEDFNVMTRRGRFAHRVAHHALAAGETLPLASDGDAIRFVHCFAGRLNIDNEVLAAAESLLLAPTDGMVSLQAEADCRLFIVILIAQGIAQGDLA</sequence>
<dbReference type="InterPro" id="IPR011051">
    <property type="entry name" value="RmlC_Cupin_sf"/>
</dbReference>
<comment type="caution">
    <text evidence="1">The sequence shown here is derived from an EMBL/GenBank/DDBJ whole genome shotgun (WGS) entry which is preliminary data.</text>
</comment>
<dbReference type="Pfam" id="PF05962">
    <property type="entry name" value="HutD"/>
    <property type="match status" value="1"/>
</dbReference>
<dbReference type="InterPro" id="IPR010282">
    <property type="entry name" value="Uncharacterised_HutD/Ves"/>
</dbReference>
<dbReference type="InterPro" id="IPR014710">
    <property type="entry name" value="RmlC-like_jellyroll"/>
</dbReference>
<dbReference type="EMBL" id="JAUEDK010000003">
    <property type="protein sequence ID" value="MDN0073709.1"/>
    <property type="molecule type" value="Genomic_DNA"/>
</dbReference>
<accession>A0ABT7XIU2</accession>
<dbReference type="PANTHER" id="PTHR37943">
    <property type="entry name" value="PROTEIN VES"/>
    <property type="match status" value="1"/>
</dbReference>
<dbReference type="Gene3D" id="2.60.120.10">
    <property type="entry name" value="Jelly Rolls"/>
    <property type="match status" value="1"/>
</dbReference>
<dbReference type="PANTHER" id="PTHR37943:SF1">
    <property type="entry name" value="PROTEIN VES"/>
    <property type="match status" value="1"/>
</dbReference>
<dbReference type="RefSeq" id="WP_289828243.1">
    <property type="nucleotide sequence ID" value="NZ_JAUEDK010000003.1"/>
</dbReference>
<organism evidence="1 2">
    <name type="scientific">Crenobacter oryzisoli</name>
    <dbReference type="NCBI Taxonomy" id="3056844"/>
    <lineage>
        <taxon>Bacteria</taxon>
        <taxon>Pseudomonadati</taxon>
        <taxon>Pseudomonadota</taxon>
        <taxon>Betaproteobacteria</taxon>
        <taxon>Neisseriales</taxon>
        <taxon>Neisseriaceae</taxon>
        <taxon>Crenobacter</taxon>
    </lineage>
</organism>
<evidence type="ECO:0000313" key="2">
    <source>
        <dbReference type="Proteomes" id="UP001168540"/>
    </source>
</evidence>
<keyword evidence="2" id="KW-1185">Reference proteome</keyword>
<protein>
    <submittedName>
        <fullName evidence="1">HutD family protein</fullName>
    </submittedName>
</protein>